<dbReference type="SUPFAM" id="SSF52540">
    <property type="entry name" value="P-loop containing nucleoside triphosphate hydrolases"/>
    <property type="match status" value="2"/>
</dbReference>
<dbReference type="GO" id="GO:0003677">
    <property type="term" value="F:DNA binding"/>
    <property type="evidence" value="ECO:0007669"/>
    <property type="project" value="InterPro"/>
</dbReference>
<accession>A0A1D3KZH6</accession>
<sequence length="974" mass="112099">MARKTLGGTGNIPLQFAGNLTAIVNEAWEDGSLIEKVSPVTQDLLRYWFNDAFCDIRNFNFHSGQKQAILNTVYLHEVLKVKDVMDMYMSISPELLQEMDLEDLETEKYKHPKYAVKMATGTGKTWVMNAILIWQYLNAKYEDQPSGRFSKNFLIVAPGLIVYERLLDAFLGKEQVDGTRNFEESDFKKFEKLFIPSAYKDTIFGFIQSNVVKKEEIGKKVTGDGMIAITNWHLLAGEDEKTEKLSPIEDPTSVMDDVLPIAPGKTAGNALDSLDNRYLRGMEIEYLKNLPNMVVFNDEAHHIHQFKKGGEFLEVQWQKSLLKISEPKKDRFVQIDFSATPYNVTGSGPKRVQHFFPHVMVNFDLKTAIRQGLVKTIALDRRKEVATMKLDFKALRDGKDVVGLSDGQKIMLRAGLQKLNILEKEFVELTADKDGFSNKHPKMMIICEDTKVAPFVTDFLIKSEGLSEEDILEIHSNRKGDITEKEWAETKQKLFNIDKKDTPRVIVSVLMLREGFDVNNICVVVPLRSTTSPILLEQTIGRGLRLMWREPEFQESKTENRIRLMEKKEKPLNYLDILSIVEHPAFIEFYEKYVDDGSVIVDPNPPKDRQSILGDIIKVGLREDYEKYDFYWPIIVRDREENLAPADLSFDDMEPFSVPLETLSKLVPKGGDVFYSEEVTVRTRFGEYSVTADIFNASSYNEFISKLVNGISSMLVPVGRKDKVFPRLQVNNAEIAGLVDDYIRHKLFNEEFDPMRGDNWRILFLSESKIIAHIMKNVSKAIYEMQNSVDVSEAEVLKTYFSEVSEIKMRENYSLDVSKTIYEKLAYPSNKGGFEKAFIEFVDNDSSVDSYLKINENYHDFAHITYIREDGLLAHYYPDFIARIEGDVYLVETKAEKDLNNPNVQQKRRATIDFVDKINDLRPEDRMYSFWNYVLIGENTFYEMSENGASTREILEYAKLSKAKVEGTLEDYFI</sequence>
<dbReference type="PATRIC" id="fig|129848.4.peg.212"/>
<gene>
    <name evidence="2" type="ORF">MCBB_0204</name>
</gene>
<dbReference type="PANTHER" id="PTHR47396:SF1">
    <property type="entry name" value="ATP-DEPENDENT HELICASE IRC3-RELATED"/>
    <property type="match status" value="1"/>
</dbReference>
<proteinExistence type="predicted"/>
<dbReference type="GO" id="GO:0016787">
    <property type="term" value="F:hydrolase activity"/>
    <property type="evidence" value="ECO:0007669"/>
    <property type="project" value="InterPro"/>
</dbReference>
<protein>
    <submittedName>
        <fullName evidence="2">Type III restriction protein res subunit</fullName>
    </submittedName>
</protein>
<dbReference type="Proteomes" id="UP000094707">
    <property type="component" value="Chromosome I"/>
</dbReference>
<dbReference type="Pfam" id="PF04851">
    <property type="entry name" value="ResIII"/>
    <property type="match status" value="1"/>
</dbReference>
<dbReference type="InterPro" id="IPR050742">
    <property type="entry name" value="Helicase_Restrict-Modif_Enz"/>
</dbReference>
<dbReference type="GO" id="GO:0005829">
    <property type="term" value="C:cytosol"/>
    <property type="evidence" value="ECO:0007669"/>
    <property type="project" value="TreeGrafter"/>
</dbReference>
<name>A0A1D3KZH6_9EURY</name>
<dbReference type="GO" id="GO:0005524">
    <property type="term" value="F:ATP binding"/>
    <property type="evidence" value="ECO:0007669"/>
    <property type="project" value="InterPro"/>
</dbReference>
<dbReference type="GeneID" id="30411068"/>
<dbReference type="KEGG" id="mcub:MCBB_0204"/>
<feature type="domain" description="Helicase C-terminal" evidence="1">
    <location>
        <begin position="421"/>
        <end position="588"/>
    </location>
</feature>
<dbReference type="InterPro" id="IPR027417">
    <property type="entry name" value="P-loop_NTPase"/>
</dbReference>
<dbReference type="REBASE" id="160393">
    <property type="entry name" value="McuBSORF203P"/>
</dbReference>
<dbReference type="OrthoDB" id="75806at2157"/>
<dbReference type="RefSeq" id="WP_071905866.1">
    <property type="nucleotide sequence ID" value="NZ_LT607756.1"/>
</dbReference>
<dbReference type="AlphaFoldDB" id="A0A1D3KZH6"/>
<dbReference type="Gene3D" id="3.40.50.300">
    <property type="entry name" value="P-loop containing nucleotide triphosphate hydrolases"/>
    <property type="match status" value="2"/>
</dbReference>
<organism evidence="2 3">
    <name type="scientific">Methanobacterium congolense</name>
    <dbReference type="NCBI Taxonomy" id="118062"/>
    <lineage>
        <taxon>Archaea</taxon>
        <taxon>Methanobacteriati</taxon>
        <taxon>Methanobacteriota</taxon>
        <taxon>Methanomada group</taxon>
        <taxon>Methanobacteria</taxon>
        <taxon>Methanobacteriales</taxon>
        <taxon>Methanobacteriaceae</taxon>
        <taxon>Methanobacterium</taxon>
    </lineage>
</organism>
<evidence type="ECO:0000259" key="1">
    <source>
        <dbReference type="PROSITE" id="PS51194"/>
    </source>
</evidence>
<dbReference type="Pfam" id="PF00271">
    <property type="entry name" value="Helicase_C"/>
    <property type="match status" value="1"/>
</dbReference>
<reference evidence="2 3" key="1">
    <citation type="submission" date="2016-08" db="EMBL/GenBank/DDBJ databases">
        <authorList>
            <person name="Seilhamer J.J."/>
        </authorList>
    </citation>
    <scope>NUCLEOTIDE SEQUENCE [LARGE SCALE GENOMIC DNA]</scope>
    <source>
        <strain evidence="2">Buetzberg</strain>
    </source>
</reference>
<dbReference type="PANTHER" id="PTHR47396">
    <property type="entry name" value="TYPE I RESTRICTION ENZYME ECOKI R PROTEIN"/>
    <property type="match status" value="1"/>
</dbReference>
<dbReference type="PROSITE" id="PS51194">
    <property type="entry name" value="HELICASE_CTER"/>
    <property type="match status" value="1"/>
</dbReference>
<dbReference type="STRING" id="118062.MCBB_0204"/>
<evidence type="ECO:0000313" key="2">
    <source>
        <dbReference type="EMBL" id="SCG84792.1"/>
    </source>
</evidence>
<evidence type="ECO:0000313" key="3">
    <source>
        <dbReference type="Proteomes" id="UP000094707"/>
    </source>
</evidence>
<dbReference type="EMBL" id="LT607756">
    <property type="protein sequence ID" value="SCG84792.1"/>
    <property type="molecule type" value="Genomic_DNA"/>
</dbReference>
<dbReference type="InterPro" id="IPR001650">
    <property type="entry name" value="Helicase_C-like"/>
</dbReference>
<keyword evidence="3" id="KW-1185">Reference proteome</keyword>
<dbReference type="InterPro" id="IPR006935">
    <property type="entry name" value="Helicase/UvrB_N"/>
</dbReference>